<organism evidence="2 3">
    <name type="scientific">Panagrolaimus davidi</name>
    <dbReference type="NCBI Taxonomy" id="227884"/>
    <lineage>
        <taxon>Eukaryota</taxon>
        <taxon>Metazoa</taxon>
        <taxon>Ecdysozoa</taxon>
        <taxon>Nematoda</taxon>
        <taxon>Chromadorea</taxon>
        <taxon>Rhabditida</taxon>
        <taxon>Tylenchina</taxon>
        <taxon>Panagrolaimomorpha</taxon>
        <taxon>Panagrolaimoidea</taxon>
        <taxon>Panagrolaimidae</taxon>
        <taxon>Panagrolaimus</taxon>
    </lineage>
</organism>
<feature type="compositionally biased region" description="Basic and acidic residues" evidence="1">
    <location>
        <begin position="193"/>
        <end position="202"/>
    </location>
</feature>
<feature type="compositionally biased region" description="Low complexity" evidence="1">
    <location>
        <begin position="320"/>
        <end position="344"/>
    </location>
</feature>
<dbReference type="Proteomes" id="UP000887578">
    <property type="component" value="Unplaced"/>
</dbReference>
<accession>A0A914QEX6</accession>
<evidence type="ECO:0000256" key="1">
    <source>
        <dbReference type="SAM" id="MobiDB-lite"/>
    </source>
</evidence>
<evidence type="ECO:0000313" key="2">
    <source>
        <dbReference type="Proteomes" id="UP000887578"/>
    </source>
</evidence>
<protein>
    <submittedName>
        <fullName evidence="3">Uncharacterized protein</fullName>
    </submittedName>
</protein>
<keyword evidence="2" id="KW-1185">Reference proteome</keyword>
<feature type="region of interest" description="Disordered" evidence="1">
    <location>
        <begin position="187"/>
        <end position="207"/>
    </location>
</feature>
<reference evidence="3" key="1">
    <citation type="submission" date="2022-11" db="UniProtKB">
        <authorList>
            <consortium name="WormBaseParasite"/>
        </authorList>
    </citation>
    <scope>IDENTIFICATION</scope>
</reference>
<dbReference type="WBParaSite" id="PDA_v2.g2991.t1">
    <property type="protein sequence ID" value="PDA_v2.g2991.t1"/>
    <property type="gene ID" value="PDA_v2.g2991"/>
</dbReference>
<evidence type="ECO:0000313" key="3">
    <source>
        <dbReference type="WBParaSite" id="PDA_v2.g2991.t1"/>
    </source>
</evidence>
<name>A0A914QEX6_9BILA</name>
<sequence length="489" mass="54706">MSSPPNNDNNSVVEEIDIKEIEHKCDTFIEEIMASPEEYTTKKNLEGYQMSLKEDLMKLLKKNDMFPVKLSTYQRGFSSKMDANCRLIVFEKDDETKCREYSAYRMYDQFCLQCRSISNHKVLLYSRYIHGILFVPVKHICAPKEFAAVMEIQEKLKDGDIKAALSLQRKYAVKKHPRYLFPKEKPRKCSKPVAKEKRDKPTKAPKKKKAAVVVDAIKVAEGDNNIDLHLNETIAKDAIDVVDPPAIGNHLLNITKSIDASSSPAAAILDGNEKSDGSLQPEQLEDHVDKASTSNIAALSGMEITETTVNDNNDTLKPEATSASSTDSQSLSSPLDPSEASSSSDARRGGRKRGSKNLLFAKNSLDLIDAIKSLLPPQQSFDENSAPKKRRRRRKASIQAAALEAVKTEGDENMDLIASSNATESILDMIDTELLNNEKYLSENSSTSDDNENTDDCEIIEENLYISLQNGDQIRNMRERTETITIEEE</sequence>
<feature type="region of interest" description="Disordered" evidence="1">
    <location>
        <begin position="297"/>
        <end position="355"/>
    </location>
</feature>
<feature type="compositionally biased region" description="Polar residues" evidence="1">
    <location>
        <begin position="305"/>
        <end position="315"/>
    </location>
</feature>
<proteinExistence type="predicted"/>
<dbReference type="AlphaFoldDB" id="A0A914QEX6"/>